<dbReference type="InterPro" id="IPR000534">
    <property type="entry name" value="Semialdehyde_DH_NAD-bd"/>
</dbReference>
<feature type="active site" description="Acyl-thioester intermediate" evidence="15 16">
    <location>
        <position position="129"/>
    </location>
</feature>
<dbReference type="GO" id="GO:0019877">
    <property type="term" value="P:diaminopimelate biosynthetic process"/>
    <property type="evidence" value="ECO:0007669"/>
    <property type="project" value="UniProtKB-UniRule"/>
</dbReference>
<dbReference type="SUPFAM" id="SSF51735">
    <property type="entry name" value="NAD(P)-binding Rossmann-fold domains"/>
    <property type="match status" value="1"/>
</dbReference>
<feature type="binding site" evidence="15">
    <location>
        <begin position="40"/>
        <end position="41"/>
    </location>
    <ligand>
        <name>NADP(+)</name>
        <dbReference type="ChEBI" id="CHEBI:58349"/>
    </ligand>
</feature>
<evidence type="ECO:0000256" key="3">
    <source>
        <dbReference type="ARBA" id="ARBA00005097"/>
    </source>
</evidence>
<evidence type="ECO:0000256" key="6">
    <source>
        <dbReference type="ARBA" id="ARBA00013120"/>
    </source>
</evidence>
<dbReference type="Gene3D" id="3.40.50.720">
    <property type="entry name" value="NAD(P)-binding Rossmann-like Domain"/>
    <property type="match status" value="1"/>
</dbReference>
<evidence type="ECO:0000256" key="14">
    <source>
        <dbReference type="ARBA" id="ARBA00047891"/>
    </source>
</evidence>
<dbReference type="InterPro" id="IPR005986">
    <property type="entry name" value="Asp_semialdehyde_DH_beta"/>
</dbReference>
<dbReference type="PANTHER" id="PTHR46278:SF2">
    <property type="entry name" value="ASPARTATE-SEMIALDEHYDE DEHYDROGENASE"/>
    <property type="match status" value="1"/>
</dbReference>
<protein>
    <recommendedName>
        <fullName evidence="6 15">Aspartate-semialdehyde dehydrogenase</fullName>
        <shortName evidence="15">ASA dehydrogenase</shortName>
        <shortName evidence="15">ASADH</shortName>
        <ecNumber evidence="6 15">1.2.1.11</ecNumber>
    </recommendedName>
    <alternativeName>
        <fullName evidence="15">Aspartate-beta-semialdehyde dehydrogenase</fullName>
    </alternativeName>
</protein>
<evidence type="ECO:0000256" key="12">
    <source>
        <dbReference type="ARBA" id="ARBA00023154"/>
    </source>
</evidence>
<dbReference type="NCBIfam" id="TIGR01296">
    <property type="entry name" value="asd_B"/>
    <property type="match status" value="1"/>
</dbReference>
<organism evidence="18 19">
    <name type="scientific">Nicoliella spurrieriana</name>
    <dbReference type="NCBI Taxonomy" id="2925830"/>
    <lineage>
        <taxon>Bacteria</taxon>
        <taxon>Bacillati</taxon>
        <taxon>Bacillota</taxon>
        <taxon>Bacilli</taxon>
        <taxon>Lactobacillales</taxon>
        <taxon>Lactobacillaceae</taxon>
        <taxon>Nicoliella</taxon>
    </lineage>
</organism>
<keyword evidence="8 15" id="KW-0791">Threonine biosynthesis</keyword>
<feature type="binding site" evidence="15">
    <location>
        <position position="156"/>
    </location>
    <ligand>
        <name>substrate</name>
    </ligand>
</feature>
<dbReference type="GO" id="GO:0009088">
    <property type="term" value="P:threonine biosynthetic process"/>
    <property type="evidence" value="ECO:0007669"/>
    <property type="project" value="UniProtKB-UniRule"/>
</dbReference>
<evidence type="ECO:0000256" key="10">
    <source>
        <dbReference type="ARBA" id="ARBA00022915"/>
    </source>
</evidence>
<keyword evidence="9 15" id="KW-0521">NADP</keyword>
<dbReference type="InterPro" id="IPR012080">
    <property type="entry name" value="Asp_semialdehyde_DH"/>
</dbReference>
<dbReference type="SMART" id="SM00859">
    <property type="entry name" value="Semialdhyde_dh"/>
    <property type="match status" value="1"/>
</dbReference>
<proteinExistence type="inferred from homology"/>
<evidence type="ECO:0000256" key="5">
    <source>
        <dbReference type="ARBA" id="ARBA00011738"/>
    </source>
</evidence>
<evidence type="ECO:0000256" key="8">
    <source>
        <dbReference type="ARBA" id="ARBA00022697"/>
    </source>
</evidence>
<dbReference type="Gene3D" id="3.30.360.10">
    <property type="entry name" value="Dihydrodipicolinate Reductase, domain 2"/>
    <property type="match status" value="1"/>
</dbReference>
<evidence type="ECO:0000256" key="7">
    <source>
        <dbReference type="ARBA" id="ARBA00022605"/>
    </source>
</evidence>
<keyword evidence="13 15" id="KW-0486">Methionine biosynthesis</keyword>
<dbReference type="EC" id="1.2.1.11" evidence="6 15"/>
<dbReference type="PIRSF" id="PIRSF000148">
    <property type="entry name" value="ASA_dh"/>
    <property type="match status" value="1"/>
</dbReference>
<dbReference type="GO" id="GO:0051287">
    <property type="term" value="F:NAD binding"/>
    <property type="evidence" value="ECO:0007669"/>
    <property type="project" value="InterPro"/>
</dbReference>
<feature type="active site" description="Proton acceptor" evidence="15 16">
    <location>
        <position position="253"/>
    </location>
</feature>
<dbReference type="InterPro" id="IPR012280">
    <property type="entry name" value="Semialdhyde_DH_dimer_dom"/>
</dbReference>
<evidence type="ECO:0000256" key="16">
    <source>
        <dbReference type="PIRSR" id="PIRSR000148-1"/>
    </source>
</evidence>
<comment type="pathway">
    <text evidence="2 15">Amino-acid biosynthesis; L-lysine biosynthesis via DAP pathway; (S)-tetrahydrodipicolinate from L-aspartate: step 2/4.</text>
</comment>
<evidence type="ECO:0000259" key="17">
    <source>
        <dbReference type="SMART" id="SM00859"/>
    </source>
</evidence>
<comment type="pathway">
    <text evidence="3 15">Amino-acid biosynthesis; L-threonine biosynthesis; L-threonine from L-aspartate: step 2/5.</text>
</comment>
<evidence type="ECO:0000256" key="11">
    <source>
        <dbReference type="ARBA" id="ARBA00023002"/>
    </source>
</evidence>
<dbReference type="GO" id="GO:0050661">
    <property type="term" value="F:NADP binding"/>
    <property type="evidence" value="ECO:0007669"/>
    <property type="project" value="UniProtKB-UniRule"/>
</dbReference>
<comment type="similarity">
    <text evidence="4 15">Belongs to the aspartate-semialdehyde dehydrogenase family.</text>
</comment>
<dbReference type="HAMAP" id="MF_02121">
    <property type="entry name" value="ASADH"/>
    <property type="match status" value="1"/>
</dbReference>
<dbReference type="Proteomes" id="UP000831181">
    <property type="component" value="Chromosome"/>
</dbReference>
<dbReference type="NCBIfam" id="NF011456">
    <property type="entry name" value="PRK14874.1"/>
    <property type="match status" value="1"/>
</dbReference>
<evidence type="ECO:0000256" key="9">
    <source>
        <dbReference type="ARBA" id="ARBA00022857"/>
    </source>
</evidence>
<dbReference type="CDD" id="cd02316">
    <property type="entry name" value="VcASADH2_like_N"/>
    <property type="match status" value="1"/>
</dbReference>
<dbReference type="GO" id="GO:0046983">
    <property type="term" value="F:protein dimerization activity"/>
    <property type="evidence" value="ECO:0007669"/>
    <property type="project" value="InterPro"/>
</dbReference>
<sequence>MKEYNVAILGATGAVGMRMIDQLANSTVPVKNIKLLASKRSAGKKMKFKGQEVTVEEATPESFDGVDLVLASAGGAASKKFLPEAVKRGAVCVDNTSAFRMDPEVPLVVPEVNVDQLKNHKGIIANPNCSTIQMVVALEPVFKKYGLKQIVVSTYQAASGAGQSALNEFYQQAQDYLDGKEMKSTILPTGSDKKHYPLAFNLLPQIDVFEDYGYTHEEWKMIHETKKIMLNDMDAKDIKVTATCVRVPVPISHGESVYFEVADKSATAEDIKAAIRDADGVTLQDDPDHQVYPQPLTAEGHRETFVGRIRPDLENEGAFHLWVVADNLLKGAAWNTVENAERLVEQDLVHVPEDHYEAK</sequence>
<evidence type="ECO:0000256" key="15">
    <source>
        <dbReference type="HAMAP-Rule" id="MF_02121"/>
    </source>
</evidence>
<evidence type="ECO:0000313" key="19">
    <source>
        <dbReference type="Proteomes" id="UP000831181"/>
    </source>
</evidence>
<keyword evidence="19" id="KW-1185">Reference proteome</keyword>
<dbReference type="InterPro" id="IPR036291">
    <property type="entry name" value="NAD(P)-bd_dom_sf"/>
</dbReference>
<dbReference type="Pfam" id="PF02774">
    <property type="entry name" value="Semialdhyde_dhC"/>
    <property type="match status" value="1"/>
</dbReference>
<dbReference type="RefSeq" id="WP_260116073.1">
    <property type="nucleotide sequence ID" value="NZ_CP093361.1"/>
</dbReference>
<keyword evidence="11 15" id="KW-0560">Oxidoreductase</keyword>
<feature type="binding site" evidence="15">
    <location>
        <begin position="12"/>
        <end position="15"/>
    </location>
    <ligand>
        <name>NADP(+)</name>
        <dbReference type="ChEBI" id="CHEBI:58349"/>
    </ligand>
</feature>
<gene>
    <name evidence="15" type="primary">asd</name>
    <name evidence="18" type="ORF">MOO44_04885</name>
</gene>
<evidence type="ECO:0000313" key="18">
    <source>
        <dbReference type="EMBL" id="UQS86263.1"/>
    </source>
</evidence>
<feature type="binding site" evidence="15">
    <location>
        <position position="100"/>
    </location>
    <ligand>
        <name>phosphate</name>
        <dbReference type="ChEBI" id="CHEBI:43474"/>
    </ligand>
</feature>
<feature type="binding site" evidence="15">
    <location>
        <begin position="159"/>
        <end position="160"/>
    </location>
    <ligand>
        <name>NADP(+)</name>
        <dbReference type="ChEBI" id="CHEBI:58349"/>
    </ligand>
</feature>
<dbReference type="PANTHER" id="PTHR46278">
    <property type="entry name" value="DEHYDROGENASE, PUTATIVE-RELATED"/>
    <property type="match status" value="1"/>
</dbReference>
<dbReference type="GO" id="GO:0004073">
    <property type="term" value="F:aspartate-semialdehyde dehydrogenase activity"/>
    <property type="evidence" value="ECO:0007669"/>
    <property type="project" value="UniProtKB-UniRule"/>
</dbReference>
<dbReference type="GO" id="GO:0009089">
    <property type="term" value="P:lysine biosynthetic process via diaminopimelate"/>
    <property type="evidence" value="ECO:0007669"/>
    <property type="project" value="UniProtKB-UniRule"/>
</dbReference>
<keyword evidence="7 15" id="KW-0028">Amino-acid biosynthesis</keyword>
<comment type="catalytic activity">
    <reaction evidence="14 15">
        <text>L-aspartate 4-semialdehyde + phosphate + NADP(+) = 4-phospho-L-aspartate + NADPH + H(+)</text>
        <dbReference type="Rhea" id="RHEA:24284"/>
        <dbReference type="ChEBI" id="CHEBI:15378"/>
        <dbReference type="ChEBI" id="CHEBI:43474"/>
        <dbReference type="ChEBI" id="CHEBI:57535"/>
        <dbReference type="ChEBI" id="CHEBI:57783"/>
        <dbReference type="ChEBI" id="CHEBI:58349"/>
        <dbReference type="ChEBI" id="CHEBI:537519"/>
        <dbReference type="EC" id="1.2.1.11"/>
    </reaction>
</comment>
<evidence type="ECO:0000256" key="13">
    <source>
        <dbReference type="ARBA" id="ARBA00023167"/>
    </source>
</evidence>
<dbReference type="Pfam" id="PF01118">
    <property type="entry name" value="Semialdhyde_dh"/>
    <property type="match status" value="1"/>
</dbReference>
<evidence type="ECO:0000256" key="2">
    <source>
        <dbReference type="ARBA" id="ARBA00005076"/>
    </source>
</evidence>
<comment type="caution">
    <text evidence="15">Lacks conserved residue(s) required for the propagation of feature annotation.</text>
</comment>
<evidence type="ECO:0000256" key="1">
    <source>
        <dbReference type="ARBA" id="ARBA00005021"/>
    </source>
</evidence>
<dbReference type="AlphaFoldDB" id="A0A976X4S3"/>
<keyword evidence="10 15" id="KW-0220">Diaminopimelate biosynthesis</keyword>
<dbReference type="EMBL" id="CP093361">
    <property type="protein sequence ID" value="UQS86263.1"/>
    <property type="molecule type" value="Genomic_DNA"/>
</dbReference>
<dbReference type="CDD" id="cd18131">
    <property type="entry name" value="ASADH_C_bac_euk_like"/>
    <property type="match status" value="1"/>
</dbReference>
<dbReference type="GO" id="GO:0071266">
    <property type="term" value="P:'de novo' L-methionine biosynthetic process"/>
    <property type="evidence" value="ECO:0007669"/>
    <property type="project" value="UniProtKB-UniRule"/>
</dbReference>
<comment type="subunit">
    <text evidence="5 15">Homodimer.</text>
</comment>
<comment type="function">
    <text evidence="15">Catalyzes the NADPH-dependent formation of L-aspartate-semialdehyde (L-ASA) by the reductive dephosphorylation of L-aspartyl-4-phosphate.</text>
</comment>
<feature type="binding site" evidence="15">
    <location>
        <position position="246"/>
    </location>
    <ligand>
        <name>substrate</name>
    </ligand>
</feature>
<dbReference type="GO" id="GO:0009097">
    <property type="term" value="P:isoleucine biosynthetic process"/>
    <property type="evidence" value="ECO:0007669"/>
    <property type="project" value="UniProtKB-UniRule"/>
</dbReference>
<evidence type="ECO:0000256" key="4">
    <source>
        <dbReference type="ARBA" id="ARBA00010584"/>
    </source>
</evidence>
<feature type="binding site" evidence="15">
    <location>
        <position position="327"/>
    </location>
    <ligand>
        <name>NADP(+)</name>
        <dbReference type="ChEBI" id="CHEBI:58349"/>
    </ligand>
</feature>
<dbReference type="KEGG" id="lbe:MOO44_04885"/>
<reference evidence="18" key="1">
    <citation type="journal article" date="2022" name="Int. J. Syst. Evol. Microbiol.">
        <title>Apilactobacillus apisilvae sp. nov., Nicolia spurrieriana gen. nov. sp. nov., Bombilactobacillus folatiphilus sp. nov. and Bombilactobacillus thymidiniphilus sp. nov., four new lactic acid bacterial isolates from stingless bees Tetragonula carbonaria and Austroplebeia australis.</title>
        <authorList>
            <person name="Oliphant S.A."/>
            <person name="Watson-Haigh N.S."/>
            <person name="Sumby K.M."/>
            <person name="Gardner J."/>
            <person name="Groom S."/>
            <person name="Jiranek V."/>
        </authorList>
    </citation>
    <scope>NUCLEOTIDE SEQUENCE</scope>
    <source>
        <strain evidence="18">SGEP1_A5</strain>
    </source>
</reference>
<feature type="domain" description="Semialdehyde dehydrogenase NAD-binding" evidence="17">
    <location>
        <begin position="5"/>
        <end position="120"/>
    </location>
</feature>
<keyword evidence="12 15" id="KW-0457">Lysine biosynthesis</keyword>
<comment type="pathway">
    <text evidence="1 15">Amino-acid biosynthesis; L-methionine biosynthesis via de novo pathway; L-homoserine from L-aspartate: step 2/3.</text>
</comment>
<dbReference type="SUPFAM" id="SSF55347">
    <property type="entry name" value="Glyceraldehyde-3-phosphate dehydrogenase-like, C-terminal domain"/>
    <property type="match status" value="1"/>
</dbReference>
<name>A0A976X4S3_9LACO</name>
<accession>A0A976X4S3</accession>